<keyword evidence="1" id="KW-0812">Transmembrane</keyword>
<reference evidence="5" key="1">
    <citation type="journal article" date="2020" name="Genome Biol.">
        <title>Gamete binning: chromosome-level and haplotype-resolved genome assembly enabled by high-throughput single-cell sequencing of gamete genomes.</title>
        <authorList>
            <person name="Campoy J.A."/>
            <person name="Sun H."/>
            <person name="Goel M."/>
            <person name="Jiao W.-B."/>
            <person name="Folz-Donahue K."/>
            <person name="Wang N."/>
            <person name="Rubio M."/>
            <person name="Liu C."/>
            <person name="Kukat C."/>
            <person name="Ruiz D."/>
            <person name="Huettel B."/>
            <person name="Schneeberger K."/>
        </authorList>
    </citation>
    <scope>NUCLEOTIDE SEQUENCE [LARGE SCALE GENOMIC DNA]</scope>
    <source>
        <strain evidence="5">cv. Rojo Pasion</strain>
    </source>
</reference>
<protein>
    <submittedName>
        <fullName evidence="2">Uncharacterized protein</fullName>
    </submittedName>
</protein>
<evidence type="ECO:0000313" key="5">
    <source>
        <dbReference type="Proteomes" id="UP000507245"/>
    </source>
</evidence>
<dbReference type="AlphaFoldDB" id="A0A6J5USC3"/>
<evidence type="ECO:0000313" key="3">
    <source>
        <dbReference type="EMBL" id="CAB4309482.1"/>
    </source>
</evidence>
<gene>
    <name evidence="2" type="ORF">CURHAP_LOCUS31022</name>
    <name evidence="3" type="ORF">ORAREDHAP_LOCUS30677</name>
</gene>
<sequence length="71" mass="7487">MPMFQPTGRTRVGDMKFDVGSGGQVLDRDTAMKDGILGGVNGLICGGGVGVVVEKLDMKKMIEELEAIEMG</sequence>
<accession>A0A6J5USC3</accession>
<evidence type="ECO:0000256" key="1">
    <source>
        <dbReference type="SAM" id="Phobius"/>
    </source>
</evidence>
<keyword evidence="1" id="KW-0472">Membrane</keyword>
<dbReference type="Proteomes" id="UP000507222">
    <property type="component" value="Unassembled WGS sequence"/>
</dbReference>
<dbReference type="EMBL" id="CAEKKB010000005">
    <property type="protein sequence ID" value="CAB4309482.1"/>
    <property type="molecule type" value="Genomic_DNA"/>
</dbReference>
<reference evidence="2 4" key="2">
    <citation type="submission" date="2020-05" db="EMBL/GenBank/DDBJ databases">
        <authorList>
            <person name="Campoy J."/>
            <person name="Schneeberger K."/>
            <person name="Spophaly S."/>
        </authorList>
    </citation>
    <scope>NUCLEOTIDE SEQUENCE [LARGE SCALE GENOMIC DNA]</scope>
    <source>
        <strain evidence="2">PruArmRojPasFocal</strain>
    </source>
</reference>
<organism evidence="2 4">
    <name type="scientific">Prunus armeniaca</name>
    <name type="common">Apricot</name>
    <name type="synonym">Armeniaca vulgaris</name>
    <dbReference type="NCBI Taxonomy" id="36596"/>
    <lineage>
        <taxon>Eukaryota</taxon>
        <taxon>Viridiplantae</taxon>
        <taxon>Streptophyta</taxon>
        <taxon>Embryophyta</taxon>
        <taxon>Tracheophyta</taxon>
        <taxon>Spermatophyta</taxon>
        <taxon>Magnoliopsida</taxon>
        <taxon>eudicotyledons</taxon>
        <taxon>Gunneridae</taxon>
        <taxon>Pentapetalae</taxon>
        <taxon>rosids</taxon>
        <taxon>fabids</taxon>
        <taxon>Rosales</taxon>
        <taxon>Rosaceae</taxon>
        <taxon>Amygdaloideae</taxon>
        <taxon>Amygdaleae</taxon>
        <taxon>Prunus</taxon>
    </lineage>
</organism>
<dbReference type="Proteomes" id="UP000507245">
    <property type="component" value="Unassembled WGS sequence"/>
</dbReference>
<evidence type="ECO:0000313" key="2">
    <source>
        <dbReference type="EMBL" id="CAB4279021.1"/>
    </source>
</evidence>
<name>A0A6J5USC3_PRUAR</name>
<feature type="transmembrane region" description="Helical" evidence="1">
    <location>
        <begin position="35"/>
        <end position="53"/>
    </location>
</feature>
<dbReference type="EMBL" id="CAEKDK010000005">
    <property type="protein sequence ID" value="CAB4279021.1"/>
    <property type="molecule type" value="Genomic_DNA"/>
</dbReference>
<keyword evidence="1" id="KW-1133">Transmembrane helix</keyword>
<proteinExistence type="predicted"/>
<keyword evidence="5" id="KW-1185">Reference proteome</keyword>
<evidence type="ECO:0000313" key="4">
    <source>
        <dbReference type="Proteomes" id="UP000507222"/>
    </source>
</evidence>